<dbReference type="RefSeq" id="WP_109459422.1">
    <property type="nucleotide sequence ID" value="NZ_QFBC01000007.1"/>
</dbReference>
<organism evidence="7 8">
    <name type="scientific">Metarhizobium album</name>
    <dbReference type="NCBI Taxonomy" id="2182425"/>
    <lineage>
        <taxon>Bacteria</taxon>
        <taxon>Pseudomonadati</taxon>
        <taxon>Pseudomonadota</taxon>
        <taxon>Alphaproteobacteria</taxon>
        <taxon>Hyphomicrobiales</taxon>
        <taxon>Rhizobiaceae</taxon>
        <taxon>Metarhizobium</taxon>
    </lineage>
</organism>
<accession>A0A2U2DP87</accession>
<dbReference type="GO" id="GO:0016020">
    <property type="term" value="C:membrane"/>
    <property type="evidence" value="ECO:0007669"/>
    <property type="project" value="UniProtKB-SubCell"/>
</dbReference>
<dbReference type="EMBL" id="QFBC01000007">
    <property type="protein sequence ID" value="PWE55124.1"/>
    <property type="molecule type" value="Genomic_DNA"/>
</dbReference>
<proteinExistence type="predicted"/>
<feature type="compositionally biased region" description="Basic and acidic residues" evidence="5">
    <location>
        <begin position="59"/>
        <end position="84"/>
    </location>
</feature>
<evidence type="ECO:0000256" key="3">
    <source>
        <dbReference type="ARBA" id="ARBA00022989"/>
    </source>
</evidence>
<evidence type="ECO:0000256" key="5">
    <source>
        <dbReference type="SAM" id="MobiDB-lite"/>
    </source>
</evidence>
<feature type="region of interest" description="Disordered" evidence="5">
    <location>
        <begin position="1"/>
        <end position="86"/>
    </location>
</feature>
<comment type="caution">
    <text evidence="7">The sequence shown here is derived from an EMBL/GenBank/DDBJ whole genome shotgun (WGS) entry which is preliminary data.</text>
</comment>
<evidence type="ECO:0000256" key="4">
    <source>
        <dbReference type="ARBA" id="ARBA00023136"/>
    </source>
</evidence>
<reference evidence="7 8" key="1">
    <citation type="submission" date="2018-05" db="EMBL/GenBank/DDBJ databases">
        <title>The draft genome of strain NS-104.</title>
        <authorList>
            <person name="Hang P."/>
            <person name="Jiang J."/>
        </authorList>
    </citation>
    <scope>NUCLEOTIDE SEQUENCE [LARGE SCALE GENOMIC DNA]</scope>
    <source>
        <strain evidence="7 8">NS-104</strain>
    </source>
</reference>
<evidence type="ECO:0000313" key="8">
    <source>
        <dbReference type="Proteomes" id="UP000245252"/>
    </source>
</evidence>
<dbReference type="InterPro" id="IPR019133">
    <property type="entry name" value="MIC60"/>
</dbReference>
<dbReference type="OrthoDB" id="8480612at2"/>
<feature type="transmembrane region" description="Helical" evidence="6">
    <location>
        <begin position="88"/>
        <end position="107"/>
    </location>
</feature>
<evidence type="ECO:0000256" key="6">
    <source>
        <dbReference type="SAM" id="Phobius"/>
    </source>
</evidence>
<keyword evidence="8" id="KW-1185">Reference proteome</keyword>
<dbReference type="AlphaFoldDB" id="A0A2U2DP87"/>
<name>A0A2U2DP87_9HYPH</name>
<feature type="compositionally biased region" description="Basic and acidic residues" evidence="5">
    <location>
        <begin position="1"/>
        <end position="14"/>
    </location>
</feature>
<keyword evidence="2 6" id="KW-0812">Transmembrane</keyword>
<evidence type="ECO:0000313" key="7">
    <source>
        <dbReference type="EMBL" id="PWE55124.1"/>
    </source>
</evidence>
<gene>
    <name evidence="7" type="ORF">DEM27_16915</name>
</gene>
<sequence>MIPEDPSRHSKTPEEPVTIDLSAEDVTEAEKSRLADEPPAEVETGTVEQAETVENAADAADRPQPEAEAARPVFEPERPVEKPRQQPATAALIAAGIFGGIVALAGAGSMQYAGYFPGASPAIDNSALTSEIAALKAKVATLASTPAPQADTSAIEQRLAALEHAAASPAAAGDDGAVSALQDKLTGLTETVDRLSSAAGEAQSGASQLTQRLDAIEKKLSEPQNDGTVARTIALTAIKAAIDRGGPFVTELETLASVSPDDPAVASLQPFAAAGVASRADLVKEFETAAPAILEAINQPDPDAGLGDRLLTSALSLVTVRDVGNVEGTAPEAVIARIEDKVKRGDLKAAVAEWDGLPEAGKTAAAGFKKALDDRMQIEDLVNAAVTAGNKQI</sequence>
<keyword evidence="4 6" id="KW-0472">Membrane</keyword>
<comment type="subcellular location">
    <subcellularLocation>
        <location evidence="1">Membrane</location>
    </subcellularLocation>
</comment>
<keyword evidence="3 6" id="KW-1133">Transmembrane helix</keyword>
<evidence type="ECO:0000256" key="2">
    <source>
        <dbReference type="ARBA" id="ARBA00022692"/>
    </source>
</evidence>
<dbReference type="Pfam" id="PF09731">
    <property type="entry name" value="Mitofilin"/>
    <property type="match status" value="1"/>
</dbReference>
<protein>
    <recommendedName>
        <fullName evidence="9">Mitochondrial inner membrane protein</fullName>
    </recommendedName>
</protein>
<dbReference type="Proteomes" id="UP000245252">
    <property type="component" value="Unassembled WGS sequence"/>
</dbReference>
<evidence type="ECO:0000256" key="1">
    <source>
        <dbReference type="ARBA" id="ARBA00004370"/>
    </source>
</evidence>
<evidence type="ECO:0008006" key="9">
    <source>
        <dbReference type="Google" id="ProtNLM"/>
    </source>
</evidence>